<dbReference type="InterPro" id="IPR012588">
    <property type="entry name" value="Exosome-assoc_fac_Rrp6_N"/>
</dbReference>
<evidence type="ECO:0000256" key="4">
    <source>
        <dbReference type="ARBA" id="ARBA00022552"/>
    </source>
</evidence>
<keyword evidence="8" id="KW-0131">Cell cycle</keyword>
<dbReference type="GO" id="GO:0071036">
    <property type="term" value="P:nuclear polyadenylation-dependent snoRNA catabolic process"/>
    <property type="evidence" value="ECO:0007669"/>
    <property type="project" value="TreeGrafter"/>
</dbReference>
<evidence type="ECO:0000256" key="13">
    <source>
        <dbReference type="ARBA" id="ARBA00043957"/>
    </source>
</evidence>
<evidence type="ECO:0000259" key="15">
    <source>
        <dbReference type="PROSITE" id="PS50967"/>
    </source>
</evidence>
<feature type="compositionally biased region" description="Basic and acidic residues" evidence="14">
    <location>
        <begin position="448"/>
        <end position="461"/>
    </location>
</feature>
<evidence type="ECO:0000256" key="2">
    <source>
        <dbReference type="ARBA" id="ARBA00004186"/>
    </source>
</evidence>
<dbReference type="InterPro" id="IPR036397">
    <property type="entry name" value="RNaseH_sf"/>
</dbReference>
<evidence type="ECO:0000256" key="7">
    <source>
        <dbReference type="ARBA" id="ARBA00022722"/>
    </source>
</evidence>
<dbReference type="Gene3D" id="3.30.420.10">
    <property type="entry name" value="Ribonuclease H-like superfamily/Ribonuclease H"/>
    <property type="match status" value="1"/>
</dbReference>
<evidence type="ECO:0000256" key="1">
    <source>
        <dbReference type="ARBA" id="ARBA00004123"/>
    </source>
</evidence>
<feature type="region of interest" description="Disordered" evidence="14">
    <location>
        <begin position="521"/>
        <end position="644"/>
    </location>
</feature>
<dbReference type="Pfam" id="PF08066">
    <property type="entry name" value="PMC2NT"/>
    <property type="match status" value="1"/>
</dbReference>
<feature type="compositionally biased region" description="Low complexity" evidence="14">
    <location>
        <begin position="1556"/>
        <end position="1571"/>
    </location>
</feature>
<dbReference type="InterPro" id="IPR012337">
    <property type="entry name" value="RNaseH-like_sf"/>
</dbReference>
<dbReference type="InterPro" id="IPR002562">
    <property type="entry name" value="3'-5'_exonuclease_dom"/>
</dbReference>
<keyword evidence="6" id="KW-0493">Microtubule</keyword>
<feature type="compositionally biased region" description="Polar residues" evidence="14">
    <location>
        <begin position="291"/>
        <end position="336"/>
    </location>
</feature>
<keyword evidence="17" id="KW-1185">Reference proteome</keyword>
<keyword evidence="5" id="KW-0132">Cell division</keyword>
<dbReference type="GO" id="GO:0003727">
    <property type="term" value="F:single-stranded RNA binding"/>
    <property type="evidence" value="ECO:0007669"/>
    <property type="project" value="TreeGrafter"/>
</dbReference>
<evidence type="ECO:0000256" key="12">
    <source>
        <dbReference type="ARBA" id="ARBA00023242"/>
    </source>
</evidence>
<evidence type="ECO:0000313" key="16">
    <source>
        <dbReference type="EMBL" id="KAF9968365.1"/>
    </source>
</evidence>
<feature type="region of interest" description="Disordered" evidence="14">
    <location>
        <begin position="1330"/>
        <end position="1370"/>
    </location>
</feature>
<dbReference type="Pfam" id="PF01612">
    <property type="entry name" value="DNA_pol_A_exo1"/>
    <property type="match status" value="1"/>
</dbReference>
<protein>
    <submittedName>
        <fullName evidence="16">Exosome nuclease subunit</fullName>
    </submittedName>
</protein>
<dbReference type="FunFam" id="3.30.420.10:FF:000059">
    <property type="entry name" value="Exosome complex exonuclease Rrp6"/>
    <property type="match status" value="1"/>
</dbReference>
<proteinExistence type="inferred from homology"/>
<evidence type="ECO:0000256" key="3">
    <source>
        <dbReference type="ARBA" id="ARBA00009549"/>
    </source>
</evidence>
<dbReference type="SUPFAM" id="SSF47819">
    <property type="entry name" value="HRDC-like"/>
    <property type="match status" value="1"/>
</dbReference>
<dbReference type="PANTHER" id="PTHR12124">
    <property type="entry name" value="POLYMYOSITIS/SCLERODERMA AUTOANTIGEN-RELATED"/>
    <property type="match status" value="1"/>
</dbReference>
<dbReference type="SUPFAM" id="SSF53098">
    <property type="entry name" value="Ribonuclease H-like"/>
    <property type="match status" value="1"/>
</dbReference>
<accession>A0A9P6JHZ4</accession>
<evidence type="ECO:0000256" key="9">
    <source>
        <dbReference type="ARBA" id="ARBA00022801"/>
    </source>
</evidence>
<dbReference type="InterPro" id="IPR034085">
    <property type="entry name" value="TOG"/>
</dbReference>
<feature type="compositionally biased region" description="Basic and acidic residues" evidence="14">
    <location>
        <begin position="1506"/>
        <end position="1521"/>
    </location>
</feature>
<dbReference type="PROSITE" id="PS50967">
    <property type="entry name" value="HRDC"/>
    <property type="match status" value="1"/>
</dbReference>
<dbReference type="Gene3D" id="1.25.10.10">
    <property type="entry name" value="Leucine-rich Repeat Variant"/>
    <property type="match status" value="1"/>
</dbReference>
<evidence type="ECO:0000256" key="5">
    <source>
        <dbReference type="ARBA" id="ARBA00022618"/>
    </source>
</evidence>
<feature type="domain" description="HRDC" evidence="15">
    <location>
        <begin position="1229"/>
        <end position="1309"/>
    </location>
</feature>
<evidence type="ECO:0000313" key="17">
    <source>
        <dbReference type="Proteomes" id="UP000738359"/>
    </source>
</evidence>
<feature type="compositionally biased region" description="Low complexity" evidence="14">
    <location>
        <begin position="436"/>
        <end position="446"/>
    </location>
</feature>
<dbReference type="GO" id="GO:0071039">
    <property type="term" value="P:nuclear polyadenylation-dependent CUT catabolic process"/>
    <property type="evidence" value="ECO:0007669"/>
    <property type="project" value="TreeGrafter"/>
</dbReference>
<dbReference type="GO" id="GO:0000175">
    <property type="term" value="F:3'-5'-RNA exonuclease activity"/>
    <property type="evidence" value="ECO:0007669"/>
    <property type="project" value="InterPro"/>
</dbReference>
<dbReference type="GO" id="GO:0071040">
    <property type="term" value="P:nuclear polyadenylation-dependent antisense transcript catabolic process"/>
    <property type="evidence" value="ECO:0007669"/>
    <property type="project" value="TreeGrafter"/>
</dbReference>
<dbReference type="InterPro" id="IPR045092">
    <property type="entry name" value="Rrp6-like"/>
</dbReference>
<evidence type="ECO:0000256" key="10">
    <source>
        <dbReference type="ARBA" id="ARBA00022835"/>
    </source>
</evidence>
<dbReference type="Pfam" id="PF00570">
    <property type="entry name" value="HRDC"/>
    <property type="match status" value="1"/>
</dbReference>
<evidence type="ECO:0000256" key="6">
    <source>
        <dbReference type="ARBA" id="ARBA00022701"/>
    </source>
</evidence>
<dbReference type="InterPro" id="IPR011989">
    <property type="entry name" value="ARM-like"/>
</dbReference>
<dbReference type="CDD" id="cd06147">
    <property type="entry name" value="Rrp6p_like_exo"/>
    <property type="match status" value="1"/>
</dbReference>
<dbReference type="InterPro" id="IPR002121">
    <property type="entry name" value="HRDC_dom"/>
</dbReference>
<dbReference type="GO" id="GO:0000467">
    <property type="term" value="P:exonucleolytic trimming to generate mature 3'-end of 5.8S rRNA from tricistronic rRNA transcript (SSU-rRNA, 5.8S rRNA, LSU-rRNA)"/>
    <property type="evidence" value="ECO:0007669"/>
    <property type="project" value="InterPro"/>
</dbReference>
<evidence type="ECO:0000256" key="8">
    <source>
        <dbReference type="ARBA" id="ARBA00022776"/>
    </source>
</evidence>
<reference evidence="16" key="1">
    <citation type="journal article" date="2020" name="Fungal Divers.">
        <title>Resolving the Mortierellaceae phylogeny through synthesis of multi-gene phylogenetics and phylogenomics.</title>
        <authorList>
            <person name="Vandepol N."/>
            <person name="Liber J."/>
            <person name="Desiro A."/>
            <person name="Na H."/>
            <person name="Kennedy M."/>
            <person name="Barry K."/>
            <person name="Grigoriev I.V."/>
            <person name="Miller A.N."/>
            <person name="O'Donnell K."/>
            <person name="Stajich J.E."/>
            <person name="Bonito G."/>
        </authorList>
    </citation>
    <scope>NUCLEOTIDE SEQUENCE</scope>
    <source>
        <strain evidence="16">CK1249</strain>
    </source>
</reference>
<feature type="compositionally biased region" description="Polar residues" evidence="14">
    <location>
        <begin position="711"/>
        <end position="730"/>
    </location>
</feature>
<dbReference type="GO" id="GO:0051301">
    <property type="term" value="P:cell division"/>
    <property type="evidence" value="ECO:0007669"/>
    <property type="project" value="UniProtKB-KW"/>
</dbReference>
<feature type="region of interest" description="Disordered" evidence="14">
    <location>
        <begin position="1497"/>
        <end position="1650"/>
    </location>
</feature>
<organism evidence="16 17">
    <name type="scientific">Mortierella alpina</name>
    <name type="common">Oleaginous fungus</name>
    <name type="synonym">Mortierella renispora</name>
    <dbReference type="NCBI Taxonomy" id="64518"/>
    <lineage>
        <taxon>Eukaryota</taxon>
        <taxon>Fungi</taxon>
        <taxon>Fungi incertae sedis</taxon>
        <taxon>Mucoromycota</taxon>
        <taxon>Mortierellomycotina</taxon>
        <taxon>Mortierellomycetes</taxon>
        <taxon>Mortierellales</taxon>
        <taxon>Mortierellaceae</taxon>
        <taxon>Mortierella</taxon>
    </lineage>
</organism>
<feature type="compositionally biased region" description="Low complexity" evidence="14">
    <location>
        <begin position="521"/>
        <end position="548"/>
    </location>
</feature>
<keyword evidence="11" id="KW-0269">Exonuclease</keyword>
<feature type="region of interest" description="Disordered" evidence="14">
    <location>
        <begin position="711"/>
        <end position="734"/>
    </location>
</feature>
<dbReference type="GO" id="GO:0071044">
    <property type="term" value="P:histone mRNA catabolic process"/>
    <property type="evidence" value="ECO:0007669"/>
    <property type="project" value="TreeGrafter"/>
</dbReference>
<dbReference type="Gene3D" id="1.10.150.80">
    <property type="entry name" value="HRDC domain"/>
    <property type="match status" value="1"/>
</dbReference>
<dbReference type="InterPro" id="IPR024395">
    <property type="entry name" value="CLASP_N_dom"/>
</dbReference>
<keyword evidence="4" id="KW-0698">rRNA processing</keyword>
<feature type="compositionally biased region" description="Polar residues" evidence="14">
    <location>
        <begin position="606"/>
        <end position="621"/>
    </location>
</feature>
<dbReference type="SMART" id="SM01349">
    <property type="entry name" value="TOG"/>
    <property type="match status" value="1"/>
</dbReference>
<keyword evidence="12" id="KW-0539">Nucleus</keyword>
<dbReference type="Pfam" id="PF12348">
    <property type="entry name" value="CLASP_N"/>
    <property type="match status" value="1"/>
</dbReference>
<feature type="compositionally biased region" description="Low complexity" evidence="14">
    <location>
        <begin position="1341"/>
        <end position="1357"/>
    </location>
</feature>
<dbReference type="EMBL" id="JAAAHY010000024">
    <property type="protein sequence ID" value="KAF9968365.1"/>
    <property type="molecule type" value="Genomic_DNA"/>
</dbReference>
<comment type="subcellular location">
    <subcellularLocation>
        <location evidence="2">Cytoplasm</location>
        <location evidence="2">Cytoskeleton</location>
        <location evidence="2">Spindle</location>
    </subcellularLocation>
    <subcellularLocation>
        <location evidence="1">Nucleus</location>
    </subcellularLocation>
</comment>
<feature type="compositionally biased region" description="Basic and acidic residues" evidence="14">
    <location>
        <begin position="1621"/>
        <end position="1633"/>
    </location>
</feature>
<keyword evidence="7" id="KW-0540">Nuclease</keyword>
<dbReference type="FunFam" id="1.10.150.80:FF:000001">
    <property type="entry name" value="Putative exosome component 10"/>
    <property type="match status" value="1"/>
</dbReference>
<dbReference type="GO" id="GO:0005730">
    <property type="term" value="C:nucleolus"/>
    <property type="evidence" value="ECO:0007669"/>
    <property type="project" value="TreeGrafter"/>
</dbReference>
<dbReference type="InterPro" id="IPR049559">
    <property type="entry name" value="Rrp6p-like_exo"/>
</dbReference>
<dbReference type="GO" id="GO:0071051">
    <property type="term" value="P:poly(A)-dependent snoRNA 3'-end processing"/>
    <property type="evidence" value="ECO:0007669"/>
    <property type="project" value="TreeGrafter"/>
</dbReference>
<dbReference type="SUPFAM" id="SSF48371">
    <property type="entry name" value="ARM repeat"/>
    <property type="match status" value="1"/>
</dbReference>
<dbReference type="GO" id="GO:0071035">
    <property type="term" value="P:nuclear polyadenylation-dependent rRNA catabolic process"/>
    <property type="evidence" value="ECO:0007669"/>
    <property type="project" value="TreeGrafter"/>
</dbReference>
<dbReference type="GO" id="GO:0071038">
    <property type="term" value="P:TRAMP-dependent tRNA surveillance pathway"/>
    <property type="evidence" value="ECO:0007669"/>
    <property type="project" value="TreeGrafter"/>
</dbReference>
<dbReference type="GO" id="GO:0000176">
    <property type="term" value="C:nuclear exosome (RNase complex)"/>
    <property type="evidence" value="ECO:0007669"/>
    <property type="project" value="InterPro"/>
</dbReference>
<dbReference type="Proteomes" id="UP000738359">
    <property type="component" value="Unassembled WGS sequence"/>
</dbReference>
<dbReference type="GO" id="GO:0071037">
    <property type="term" value="P:nuclear polyadenylation-dependent snRNA catabolic process"/>
    <property type="evidence" value="ECO:0007669"/>
    <property type="project" value="TreeGrafter"/>
</dbReference>
<gene>
    <name evidence="16" type="primary">RRP6</name>
    <name evidence="16" type="ORF">BGZ70_004525</name>
</gene>
<dbReference type="OrthoDB" id="2250022at2759"/>
<comment type="similarity">
    <text evidence="13">Belongs to the exosome component 10/RRP6 family.</text>
</comment>
<dbReference type="GO" id="GO:0000166">
    <property type="term" value="F:nucleotide binding"/>
    <property type="evidence" value="ECO:0007669"/>
    <property type="project" value="InterPro"/>
</dbReference>
<comment type="similarity">
    <text evidence="3">Belongs to the CLASP family.</text>
</comment>
<dbReference type="SMART" id="SM00474">
    <property type="entry name" value="35EXOc"/>
    <property type="match status" value="1"/>
</dbReference>
<feature type="compositionally biased region" description="Polar residues" evidence="14">
    <location>
        <begin position="388"/>
        <end position="397"/>
    </location>
</feature>
<name>A0A9P6JHZ4_MORAP</name>
<comment type="caution">
    <text evidence="16">The sequence shown here is derived from an EMBL/GenBank/DDBJ whole genome shotgun (WGS) entry which is preliminary data.</text>
</comment>
<dbReference type="InterPro" id="IPR010997">
    <property type="entry name" value="HRDC-like_sf"/>
</dbReference>
<feature type="compositionally biased region" description="Basic and acidic residues" evidence="14">
    <location>
        <begin position="471"/>
        <end position="482"/>
    </location>
</feature>
<dbReference type="GO" id="GO:0005874">
    <property type="term" value="C:microtubule"/>
    <property type="evidence" value="ECO:0007669"/>
    <property type="project" value="UniProtKB-KW"/>
</dbReference>
<feature type="compositionally biased region" description="Polar residues" evidence="14">
    <location>
        <begin position="229"/>
        <end position="243"/>
    </location>
</feature>
<dbReference type="GO" id="GO:0005819">
    <property type="term" value="C:spindle"/>
    <property type="evidence" value="ECO:0007669"/>
    <property type="project" value="UniProtKB-SubCell"/>
</dbReference>
<feature type="compositionally biased region" description="Low complexity" evidence="14">
    <location>
        <begin position="405"/>
        <end position="415"/>
    </location>
</feature>
<keyword evidence="8" id="KW-0498">Mitosis</keyword>
<dbReference type="InterPro" id="IPR044876">
    <property type="entry name" value="HRDC_dom_sf"/>
</dbReference>
<evidence type="ECO:0000256" key="11">
    <source>
        <dbReference type="ARBA" id="ARBA00022839"/>
    </source>
</evidence>
<keyword evidence="9" id="KW-0378">Hydrolase</keyword>
<keyword evidence="10" id="KW-0271">Exosome</keyword>
<dbReference type="SMART" id="SM00341">
    <property type="entry name" value="HRDC"/>
    <property type="match status" value="1"/>
</dbReference>
<dbReference type="PANTHER" id="PTHR12124:SF47">
    <property type="entry name" value="EXOSOME COMPONENT 10"/>
    <property type="match status" value="1"/>
</dbReference>
<feature type="region of interest" description="Disordered" evidence="14">
    <location>
        <begin position="228"/>
        <end position="503"/>
    </location>
</feature>
<dbReference type="InterPro" id="IPR016024">
    <property type="entry name" value="ARM-type_fold"/>
</dbReference>
<sequence>MLASTAASLNFHDLDNVLSQPETEHNWAAKEDAIKTLGSACHSSIAQNQEFIVFIKAHRKAFTESLLTERTRLSGAACEMVEKLATAMGRDFGLHFADLFTSALLKVCARTNKVMVSRAVKALNAIINAGCLALLPKACQAFCTNNKTLRIACIGLISSCITLYGSQELEPYLASFEPVLKEGVSDAAPEVRDSSRKSFKNYAQKFPERSTLLTATLPSNVLKYLLPDTRSTSSQPRVSSIRVSTAGRFGADTGELARHQSSRDLTSGPARAGPSRIGPVRARTMAVAEQGPSTSFKVPTTHANQHSSSTSQPYAYNQPHHMQSQSAQGAMNSQHQPLMRNHGPAGRSGSFADSAENSGAGNLRMAAQRTRALSSNSMSSSSLIHRSPTINLATNGGPQRVAPASSYNSESSRTSRPTSMIGRSTKVEPAPKLSRMSSMSSHSGHGAPAEREQMSASERAKAYSANLKNEMANRRPSSDMNKRAGMGARRVTTDHSGYSMYGPTGPSTLLSVSNTASSSATASTASTSATTSTTSTSPTSSASTSPTTLQPPSHDHLFSSFRAPNSPHVPSSPPESCPSPERGHSTPPNSQPIEDRPLPAPLSPTFMAQVSLEGSHSSNAAEGSHDYECGLHTIPTPPGSNQARTSIAASLPHQEQGHTESQEDVEIADAYLDTDGQTDVDQHMSVPDHESLFGNTANYLQMEQEISELQQSFQTKESGSTAADNDSSSFMDEDPSLMDHEQLAVKAYAEEYEATLLAAEASSSSPAATATAATATTTAAASSPSIVADFEAWQGALFSTLVKATKAANAIPAGDVSFYRTLDRAFAVNMDDASNATLELCNGLLQQAGGPEGELLNDSDDFKDRFHLITDVVDNLLEKVDVALDEMKSPKKKGNALVPQSAPVVALAKSNKLEYKLIHAQNIARPQLRFPDPVDNSSSPFVRKITFKPNAKVDLNYGMDRMAPDASSELMSQPHPYEYEITHLEYPQHMFEERPEQLYLPFDSTSAIWVETEEQLRDMCKSLEMQREIAIDLEHHNYRSFQGFVCLMQISTRDQDYVVDTLELRGSLHLLNQSFTDPNIVKVLHGAESDIIWLQRDFGVYIVNLFDTYHASKLLEFGSHSLAHLLKLYADYDADKRYQLADWRIRPLPKEMLSYARSDTHFLLYIYDRMRNTLLDNSNPTTHNLLHATLQRSAETSLRRHEKEVYDAESGEGPNGWRNMYSKWNRSLNNQQFAVFKALHAWRDQTARDEDESIRYVLPNHMLFTLAEKMPEEAAKVLACCNPVPPSVKMNATDIAYLISRTRASVAPVMGGFKPVEIEVPVHVRFDPKTGLQSTEEGRKAAAASAAGSTTTTAFSTRPTPLEKAGEAQGGRVVAAASSSLFGRGGSHTLLEPKPLQDPTPLMAKRSGLFGGSSSTRPSTAEEQAKDLAKRLMQELEIKPVGPAPVFAQVGTETAVRVPAVTEEVSKAEEQEQEQEVLFTPQEDRVTKQKRTDVLLLSNMSKKRSRAIDEERAELEQEKTGSDVSTAIAVDGEGGEVDVVEIKKKKKKSSKKDKGLLSSDTASTASSSAPASDDEAFKPFDYSNAPMSVVDQTIANSSKRKQKKKADANAPPEPFDPYTKLVEKADFKKKDATFSRTPKSGARSMTFGKK</sequence>
<evidence type="ECO:0000256" key="14">
    <source>
        <dbReference type="SAM" id="MobiDB-lite"/>
    </source>
</evidence>